<dbReference type="Gene3D" id="1.10.10.10">
    <property type="entry name" value="Winged helix-like DNA-binding domain superfamily/Winged helix DNA-binding domain"/>
    <property type="match status" value="1"/>
</dbReference>
<sequence>MNIDDAAKILKDLGYPTRLQVYKQLVKVGKKGVPVGELQEKLGVPNSTLSHHLSALISVGLIRQNRISRMLYCIPEYERLNELMMFLTDECCIDEK</sequence>
<dbReference type="AlphaFoldDB" id="A0A2C6DK26"/>
<dbReference type="SUPFAM" id="SSF46785">
    <property type="entry name" value="Winged helix' DNA-binding domain"/>
    <property type="match status" value="1"/>
</dbReference>
<gene>
    <name evidence="5" type="ORF">CRN84_15645</name>
    <name evidence="6" type="ORF">NCTC12282_04387</name>
</gene>
<reference evidence="6 8" key="3">
    <citation type="submission" date="2019-03" db="EMBL/GenBank/DDBJ databases">
        <authorList>
            <consortium name="Pathogen Informatics"/>
        </authorList>
    </citation>
    <scope>NUCLEOTIDE SEQUENCE [LARGE SCALE GENOMIC DNA]</scope>
    <source>
        <strain evidence="6 8">NCTC12282</strain>
    </source>
</reference>
<evidence type="ECO:0000256" key="1">
    <source>
        <dbReference type="ARBA" id="ARBA00023015"/>
    </source>
</evidence>
<dbReference type="SMART" id="SM00418">
    <property type="entry name" value="HTH_ARSR"/>
    <property type="match status" value="1"/>
</dbReference>
<evidence type="ECO:0000313" key="5">
    <source>
        <dbReference type="EMBL" id="PHI30668.1"/>
    </source>
</evidence>
<feature type="domain" description="HTH arsR-type" evidence="4">
    <location>
        <begin position="1"/>
        <end position="95"/>
    </location>
</feature>
<reference evidence="5" key="2">
    <citation type="submission" date="2017-09" db="EMBL/GenBank/DDBJ databases">
        <title>FDA dAtabase for Regulatory Grade micrObial Sequences (FDA-ARGOS): Supporting development and validation of Infectious Disease Dx tests.</title>
        <authorList>
            <person name="Minogue T."/>
            <person name="Wolcott M."/>
            <person name="Wasieloski L."/>
            <person name="Aguilar W."/>
            <person name="Moore D."/>
            <person name="Tallon L.J."/>
            <person name="Sadzewicz L."/>
            <person name="Ott S."/>
            <person name="Zhao X."/>
            <person name="Nagaraj S."/>
            <person name="Vavikolanu K."/>
            <person name="Aluvathingal J."/>
            <person name="Nadendla S."/>
            <person name="Sichtig H."/>
        </authorList>
    </citation>
    <scope>NUCLEOTIDE SEQUENCE</scope>
    <source>
        <strain evidence="5">FDAARGOS_387</strain>
    </source>
</reference>
<dbReference type="GO" id="GO:0003700">
    <property type="term" value="F:DNA-binding transcription factor activity"/>
    <property type="evidence" value="ECO:0007669"/>
    <property type="project" value="InterPro"/>
</dbReference>
<dbReference type="InterPro" id="IPR036390">
    <property type="entry name" value="WH_DNA-bd_sf"/>
</dbReference>
<dbReference type="EMBL" id="CAADJA010000002">
    <property type="protein sequence ID" value="VFS50205.1"/>
    <property type="molecule type" value="Genomic_DNA"/>
</dbReference>
<dbReference type="PROSITE" id="PS50987">
    <property type="entry name" value="HTH_ARSR_2"/>
    <property type="match status" value="1"/>
</dbReference>
<evidence type="ECO:0000256" key="2">
    <source>
        <dbReference type="ARBA" id="ARBA00023125"/>
    </source>
</evidence>
<evidence type="ECO:0000313" key="8">
    <source>
        <dbReference type="Proteomes" id="UP000373449"/>
    </source>
</evidence>
<keyword evidence="1" id="KW-0805">Transcription regulation</keyword>
<evidence type="ECO:0000256" key="3">
    <source>
        <dbReference type="ARBA" id="ARBA00023163"/>
    </source>
</evidence>
<dbReference type="Pfam" id="PF12840">
    <property type="entry name" value="HTH_20"/>
    <property type="match status" value="1"/>
</dbReference>
<dbReference type="InterPro" id="IPR036388">
    <property type="entry name" value="WH-like_DNA-bd_sf"/>
</dbReference>
<dbReference type="InterPro" id="IPR051011">
    <property type="entry name" value="Metal_resp_trans_reg"/>
</dbReference>
<evidence type="ECO:0000259" key="4">
    <source>
        <dbReference type="PROSITE" id="PS50987"/>
    </source>
</evidence>
<dbReference type="PANTHER" id="PTHR43132">
    <property type="entry name" value="ARSENICAL RESISTANCE OPERON REPRESSOR ARSR-RELATED"/>
    <property type="match status" value="1"/>
</dbReference>
<dbReference type="GO" id="GO:0003677">
    <property type="term" value="F:DNA binding"/>
    <property type="evidence" value="ECO:0007669"/>
    <property type="project" value="UniProtKB-KW"/>
</dbReference>
<proteinExistence type="predicted"/>
<protein>
    <submittedName>
        <fullName evidence="5">ArsR family transcriptional regulator</fullName>
    </submittedName>
    <submittedName>
        <fullName evidence="6">Helix-turn-helix domain</fullName>
    </submittedName>
</protein>
<keyword evidence="7" id="KW-1185">Reference proteome</keyword>
<dbReference type="OrthoDB" id="5297460at2"/>
<dbReference type="NCBIfam" id="NF033788">
    <property type="entry name" value="HTH_metalloreg"/>
    <property type="match status" value="1"/>
</dbReference>
<reference evidence="7" key="1">
    <citation type="submission" date="2017-09" db="EMBL/GenBank/DDBJ databases">
        <title>FDA dAtabase for Regulatory Grade micrObial Sequences (FDA-ARGOS): Supporting development and validation of Infectious Disease Dx tests.</title>
        <authorList>
            <person name="Minogue T."/>
            <person name="Wolcott M."/>
            <person name="Wasieloski L."/>
            <person name="Aguilar W."/>
            <person name="Moore D."/>
            <person name="Tallon L."/>
            <person name="Sadzewicz L."/>
            <person name="Ott S."/>
            <person name="Zhao X."/>
            <person name="Nagaraj S."/>
            <person name="Vavikolanu K."/>
            <person name="Aluvathingal J."/>
            <person name="Nadendla S."/>
            <person name="Sichtig H."/>
        </authorList>
    </citation>
    <scope>NUCLEOTIDE SEQUENCE [LARGE SCALE GENOMIC DNA]</scope>
    <source>
        <strain evidence="7">FDAARGOS_387</strain>
    </source>
</reference>
<accession>A0A2C6DK26</accession>
<name>A0A2C6DK26_9GAMM</name>
<dbReference type="InterPro" id="IPR001845">
    <property type="entry name" value="HTH_ArsR_DNA-bd_dom"/>
</dbReference>
<dbReference type="InterPro" id="IPR011991">
    <property type="entry name" value="ArsR-like_HTH"/>
</dbReference>
<organism evidence="5 7">
    <name type="scientific">Budvicia aquatica</name>
    <dbReference type="NCBI Taxonomy" id="82979"/>
    <lineage>
        <taxon>Bacteria</taxon>
        <taxon>Pseudomonadati</taxon>
        <taxon>Pseudomonadota</taxon>
        <taxon>Gammaproteobacteria</taxon>
        <taxon>Enterobacterales</taxon>
        <taxon>Budviciaceae</taxon>
        <taxon>Budvicia</taxon>
    </lineage>
</organism>
<dbReference type="Proteomes" id="UP000224974">
    <property type="component" value="Unassembled WGS sequence"/>
</dbReference>
<dbReference type="EMBL" id="PDDX01000001">
    <property type="protein sequence ID" value="PHI30668.1"/>
    <property type="molecule type" value="Genomic_DNA"/>
</dbReference>
<evidence type="ECO:0000313" key="7">
    <source>
        <dbReference type="Proteomes" id="UP000224974"/>
    </source>
</evidence>
<keyword evidence="2" id="KW-0238">DNA-binding</keyword>
<keyword evidence="3" id="KW-0804">Transcription</keyword>
<evidence type="ECO:0000313" key="6">
    <source>
        <dbReference type="EMBL" id="VFS50205.1"/>
    </source>
</evidence>
<dbReference type="RefSeq" id="WP_029092868.1">
    <property type="nucleotide sequence ID" value="NZ_CAADJA010000002.1"/>
</dbReference>
<dbReference type="CDD" id="cd00090">
    <property type="entry name" value="HTH_ARSR"/>
    <property type="match status" value="1"/>
</dbReference>
<dbReference type="PANTHER" id="PTHR43132:SF2">
    <property type="entry name" value="ARSENICAL RESISTANCE OPERON REPRESSOR ARSR-RELATED"/>
    <property type="match status" value="1"/>
</dbReference>
<dbReference type="Proteomes" id="UP000373449">
    <property type="component" value="Unassembled WGS sequence"/>
</dbReference>
<dbReference type="STRING" id="1111728.GCA_000427805_00234"/>